<evidence type="ECO:0000256" key="6">
    <source>
        <dbReference type="ARBA" id="ARBA00022842"/>
    </source>
</evidence>
<gene>
    <name evidence="9" type="ORF">AMSG_12294</name>
</gene>
<dbReference type="Proteomes" id="UP000054408">
    <property type="component" value="Unassembled WGS sequence"/>
</dbReference>
<feature type="binding site" evidence="7">
    <location>
        <position position="421"/>
    </location>
    <ligand>
        <name>Mg(2+)</name>
        <dbReference type="ChEBI" id="CHEBI:18420"/>
        <label>1</label>
        <note>catalytic</note>
    </ligand>
</feature>
<dbReference type="Gene3D" id="3.40.190.80">
    <property type="match status" value="1"/>
</dbReference>
<evidence type="ECO:0000256" key="5">
    <source>
        <dbReference type="ARBA" id="ARBA00022801"/>
    </source>
</evidence>
<dbReference type="CDD" id="cd01517">
    <property type="entry name" value="PAP_phosphatase"/>
    <property type="match status" value="1"/>
</dbReference>
<feature type="binding site" evidence="7">
    <location>
        <position position="358"/>
    </location>
    <ligand>
        <name>Mg(2+)</name>
        <dbReference type="ChEBI" id="CHEBI:18420"/>
        <label>1</label>
        <note>catalytic</note>
    </ligand>
</feature>
<dbReference type="OrthoDB" id="411145at2759"/>
<reference evidence="9 10" key="1">
    <citation type="submission" date="2010-05" db="EMBL/GenBank/DDBJ databases">
        <title>The Genome Sequence of Thecamonas trahens ATCC 50062.</title>
        <authorList>
            <consortium name="The Broad Institute Genome Sequencing Platform"/>
            <person name="Russ C."/>
            <person name="Cuomo C."/>
            <person name="Shea T."/>
            <person name="Young S.K."/>
            <person name="Zeng Q."/>
            <person name="Koehrsen M."/>
            <person name="Haas B."/>
            <person name="Borodovsky M."/>
            <person name="Guigo R."/>
            <person name="Alvarado L."/>
            <person name="Berlin A."/>
            <person name="Bochicchio J."/>
            <person name="Borenstein D."/>
            <person name="Chapman S."/>
            <person name="Chen Z."/>
            <person name="Freedman E."/>
            <person name="Gellesch M."/>
            <person name="Goldberg J."/>
            <person name="Griggs A."/>
            <person name="Gujja S."/>
            <person name="Heilman E."/>
            <person name="Heiman D."/>
            <person name="Hepburn T."/>
            <person name="Howarth C."/>
            <person name="Jen D."/>
            <person name="Larson L."/>
            <person name="Mehta T."/>
            <person name="Park D."/>
            <person name="Pearson M."/>
            <person name="Roberts A."/>
            <person name="Saif S."/>
            <person name="Shenoy N."/>
            <person name="Sisk P."/>
            <person name="Stolte C."/>
            <person name="Sykes S."/>
            <person name="Thomson T."/>
            <person name="Walk T."/>
            <person name="White J."/>
            <person name="Yandava C."/>
            <person name="Burger G."/>
            <person name="Gray M.W."/>
            <person name="Holland P.W.H."/>
            <person name="King N."/>
            <person name="Lang F.B.F."/>
            <person name="Roger A.J."/>
            <person name="Ruiz-Trillo I."/>
            <person name="Lander E."/>
            <person name="Nusbaum C."/>
        </authorList>
    </citation>
    <scope>NUCLEOTIDE SEQUENCE [LARGE SCALE GENOMIC DNA]</scope>
    <source>
        <strain evidence="9 10">ATCC 50062</strain>
    </source>
</reference>
<keyword evidence="5" id="KW-0378">Hydrolase</keyword>
<dbReference type="PRINTS" id="PR00377">
    <property type="entry name" value="IMPHPHTASES"/>
</dbReference>
<keyword evidence="6 7" id="KW-0460">Magnesium</keyword>
<feature type="binding site" evidence="7">
    <location>
        <position position="420"/>
    </location>
    <ligand>
        <name>Mg(2+)</name>
        <dbReference type="ChEBI" id="CHEBI:18420"/>
        <label>1</label>
        <note>catalytic</note>
    </ligand>
</feature>
<sequence length="635" mass="67312">MCFGVVTECKSGFLRTKCVHGEVFHIKREQSGARAKGSRQLVKGTRISFTLAHTAHNGHFRPARKARRMIDDGQGGIISERGTPAAATPPFAALTEAGSVLRAALDDIMGRAAAMDDYVARRETELRQMEVEAANEVRRTRKAAETWAADFKRRAEEEVARSAEAAAMQAAASADAKNIENERAVWEAEKQSIAEIQKFDSDVVTINVGGQVFSTYLSTITTGAAADSMLAVLFSGRHSVATDSEGRMFLDQDPVLFADLLTFFRSPLSFSLPDDRRTAIRLLFLAHEYQVTALFDRFAWSETKSARLASQQLTLDPSPSGTHAKDDASPVTIADYAAQVVVTVALRKSGSALPIMGEENADDLRGAHADLVPRIRAVANAVLEPALGAGLADDAEVLAVLDEADAAGGPDAVFWVLDPIDGSKGFLRGDQYAVCLALVDAGEVVAAAVGTPHLPCRHAPSVGAVYAAAVGVDGAWELPLDVEAAAAAGLASPFAGELGFRVAADSGLADASDAVAAESFEASHTNHEWSAALLARLDNATPPIRMDSQAKYVLVARGDAGVYIRRVPGYAEKLWDHASGELLVTAAGGIVTDLHGKPLDWTRGQRLSENHGVLASAPGVHAAYIDACRTLDPSP</sequence>
<dbReference type="InterPro" id="IPR020583">
    <property type="entry name" value="Inositol_monoP_metal-BS"/>
</dbReference>
<dbReference type="Gene3D" id="3.30.540.10">
    <property type="entry name" value="Fructose-1,6-Bisphosphatase, subunit A, domain 1"/>
    <property type="match status" value="1"/>
</dbReference>
<dbReference type="RefSeq" id="XP_013754287.1">
    <property type="nucleotide sequence ID" value="XM_013898833.1"/>
</dbReference>
<evidence type="ECO:0000313" key="9">
    <source>
        <dbReference type="EMBL" id="KNC53879.1"/>
    </source>
</evidence>
<dbReference type="GO" id="GO:0000103">
    <property type="term" value="P:sulfate assimilation"/>
    <property type="evidence" value="ECO:0007669"/>
    <property type="project" value="TreeGrafter"/>
</dbReference>
<dbReference type="GO" id="GO:0046854">
    <property type="term" value="P:phosphatidylinositol phosphate biosynthetic process"/>
    <property type="evidence" value="ECO:0007669"/>
    <property type="project" value="InterPro"/>
</dbReference>
<dbReference type="AlphaFoldDB" id="A0A0L0DNI8"/>
<dbReference type="Pfam" id="PF02214">
    <property type="entry name" value="BTB_2"/>
    <property type="match status" value="1"/>
</dbReference>
<dbReference type="SUPFAM" id="SSF54695">
    <property type="entry name" value="POZ domain"/>
    <property type="match status" value="1"/>
</dbReference>
<dbReference type="InterPro" id="IPR011333">
    <property type="entry name" value="SKP1/BTB/POZ_sf"/>
</dbReference>
<dbReference type="PANTHER" id="PTHR43200">
    <property type="entry name" value="PHOSPHATASE"/>
    <property type="match status" value="1"/>
</dbReference>
<evidence type="ECO:0000256" key="2">
    <source>
        <dbReference type="ARBA" id="ARBA00009759"/>
    </source>
</evidence>
<evidence type="ECO:0000256" key="1">
    <source>
        <dbReference type="ARBA" id="ARBA00001946"/>
    </source>
</evidence>
<dbReference type="GO" id="GO:0051260">
    <property type="term" value="P:protein homooligomerization"/>
    <property type="evidence" value="ECO:0007669"/>
    <property type="project" value="InterPro"/>
</dbReference>
<dbReference type="EMBL" id="GL349483">
    <property type="protein sequence ID" value="KNC53879.1"/>
    <property type="molecule type" value="Genomic_DNA"/>
</dbReference>
<evidence type="ECO:0000256" key="4">
    <source>
        <dbReference type="ARBA" id="ARBA00022723"/>
    </source>
</evidence>
<feature type="binding site" evidence="7">
    <location>
        <position position="418"/>
    </location>
    <ligand>
        <name>Mg(2+)</name>
        <dbReference type="ChEBI" id="CHEBI:18420"/>
        <label>1</label>
        <note>catalytic</note>
    </ligand>
</feature>
<accession>A0A0L0DNI8</accession>
<dbReference type="eggNOG" id="KOG2723">
    <property type="taxonomic scope" value="Eukaryota"/>
</dbReference>
<dbReference type="EC" id="3.1.3.7" evidence="3"/>
<dbReference type="InterPro" id="IPR051090">
    <property type="entry name" value="Inositol_monoP_superfamily"/>
</dbReference>
<feature type="binding site" evidence="7">
    <location>
        <position position="576"/>
    </location>
    <ligand>
        <name>Mg(2+)</name>
        <dbReference type="ChEBI" id="CHEBI:18420"/>
        <label>1</label>
        <note>catalytic</note>
    </ligand>
</feature>
<dbReference type="Pfam" id="PF00459">
    <property type="entry name" value="Inositol_P"/>
    <property type="match status" value="1"/>
</dbReference>
<keyword evidence="10" id="KW-1185">Reference proteome</keyword>
<dbReference type="GO" id="GO:0046872">
    <property type="term" value="F:metal ion binding"/>
    <property type="evidence" value="ECO:0007669"/>
    <property type="project" value="UniProtKB-KW"/>
</dbReference>
<evidence type="ECO:0000256" key="7">
    <source>
        <dbReference type="PIRSR" id="PIRSR600760-2"/>
    </source>
</evidence>
<evidence type="ECO:0000259" key="8">
    <source>
        <dbReference type="Pfam" id="PF02214"/>
    </source>
</evidence>
<dbReference type="PROSITE" id="PS00629">
    <property type="entry name" value="IMP_1"/>
    <property type="match status" value="1"/>
</dbReference>
<organism evidence="9 10">
    <name type="scientific">Thecamonas trahens ATCC 50062</name>
    <dbReference type="NCBI Taxonomy" id="461836"/>
    <lineage>
        <taxon>Eukaryota</taxon>
        <taxon>Apusozoa</taxon>
        <taxon>Apusomonadida</taxon>
        <taxon>Apusomonadidae</taxon>
        <taxon>Thecamonas</taxon>
    </lineage>
</organism>
<dbReference type="InterPro" id="IPR020550">
    <property type="entry name" value="Inositol_monophosphatase_CS"/>
</dbReference>
<dbReference type="InterPro" id="IPR000760">
    <property type="entry name" value="Inositol_monophosphatase-like"/>
</dbReference>
<dbReference type="STRING" id="461836.A0A0L0DNI8"/>
<comment type="cofactor">
    <cofactor evidence="1 7">
        <name>Mg(2+)</name>
        <dbReference type="ChEBI" id="CHEBI:18420"/>
    </cofactor>
</comment>
<dbReference type="GO" id="GO:0008441">
    <property type="term" value="F:3'(2'),5'-bisphosphate nucleotidase activity"/>
    <property type="evidence" value="ECO:0007669"/>
    <property type="project" value="UniProtKB-EC"/>
</dbReference>
<evidence type="ECO:0000313" key="10">
    <source>
        <dbReference type="Proteomes" id="UP000054408"/>
    </source>
</evidence>
<dbReference type="eggNOG" id="KOG1528">
    <property type="taxonomic scope" value="Eukaryota"/>
</dbReference>
<dbReference type="InterPro" id="IPR003131">
    <property type="entry name" value="T1-type_BTB"/>
</dbReference>
<protein>
    <recommendedName>
        <fullName evidence="3">3'(2'),5'-bisphosphate nucleotidase</fullName>
        <ecNumber evidence="3">3.1.3.7</ecNumber>
    </recommendedName>
</protein>
<dbReference type="GeneID" id="25570208"/>
<proteinExistence type="inferred from homology"/>
<keyword evidence="4 7" id="KW-0479">Metal-binding</keyword>
<comment type="similarity">
    <text evidence="2">Belongs to the inositol monophosphatase superfamily.</text>
</comment>
<dbReference type="PANTHER" id="PTHR43200:SF6">
    <property type="entry name" value="3'(2'),5'-BISPHOSPHATE NUCLEOTIDASE"/>
    <property type="match status" value="1"/>
</dbReference>
<name>A0A0L0DNI8_THETB</name>
<feature type="domain" description="Potassium channel tetramerisation-type BTB" evidence="8">
    <location>
        <begin position="204"/>
        <end position="275"/>
    </location>
</feature>
<dbReference type="PROSITE" id="PS00630">
    <property type="entry name" value="IMP_2"/>
    <property type="match status" value="1"/>
</dbReference>
<dbReference type="SUPFAM" id="SSF56655">
    <property type="entry name" value="Carbohydrate phosphatase"/>
    <property type="match status" value="1"/>
</dbReference>
<evidence type="ECO:0000256" key="3">
    <source>
        <dbReference type="ARBA" id="ARBA00012633"/>
    </source>
</evidence>
<dbReference type="Gene3D" id="3.30.710.10">
    <property type="entry name" value="Potassium Channel Kv1.1, Chain A"/>
    <property type="match status" value="1"/>
</dbReference>